<dbReference type="RefSeq" id="XP_013269168.1">
    <property type="nucleotide sequence ID" value="XM_013413714.1"/>
</dbReference>
<sequence length="810" mass="91133">MPPANSPTDTRPSTPPNPNLYFRQLEEAIYSPVPDLASTLNLNPAEAPSQNEEGSRTEIPSVHNPRLSGQARGQRESRTTTGSEDIEGTRLERAEETIFARRSYLTEAEFQNWSSENRRRAIMQSQRARTRMSASPTRQREGQRQNYATTGPGPIRESLYDWAVTVAPSQDSRDLNSSDDSDEDMEGTSTAAPNTDIDARRDLQRLERALQSYRSARNALRLGRTSDMGTVPTAGALRAFWNEETSENVPAMRSSGSGFSSQYQQERQERRERFRRHRELIRFLSDEGRRLDLECRLTTRKDRRRAEAFTRVRNSIRYLSQLRHTGVEGGLELARQLGLDSLYESEEANIPSDLPMHVNSLPIPQYSSWLEPGMVWHGLQSTDRDAAIPEDSHTIRRQRQRELFRRTLERRRELGMGNLEEGPVWDAVQHFSDPLQDNNGRWGSYHPPQSPSPLQTSEADHWPVKVIIHSADYDAMTLTGTMSASHLPDKLSPLHRATSPQLATTTSMSSFFTGEIIDFRRQPLETESEGRSYRVGGLDTDARYWARLGPFRKEIEKVRNLRGKSRSEYQQDSRLWDAFRKAANRDGENKDSNGPSGMPPPPTGTGETGTRDSSEGHLDSTDNQPSALSAEAAESRETEDDEVMARSLGSAKWIEEKLGREWILMRWKERCFVTPTGSSSNVNPTRTIFTMTSSSTIPTGPSPDTTAQGSTSWGLTISGFYYIALNRLTGEIDGLYFDPGSQPYQALKMVPDGTPMRGVVSESRSEGSQEAGQAIPSKLAHGERCICGCGEQNCKERVGLKKWFPSVEFR</sequence>
<accession>A0A0D2FJD1</accession>
<feature type="compositionally biased region" description="Polar residues" evidence="2">
    <location>
        <begin position="123"/>
        <end position="137"/>
    </location>
</feature>
<evidence type="ECO:0000256" key="1">
    <source>
        <dbReference type="ARBA" id="ARBA00061469"/>
    </source>
</evidence>
<dbReference type="GO" id="GO:0045721">
    <property type="term" value="P:negative regulation of gluconeogenesis"/>
    <property type="evidence" value="ECO:0007669"/>
    <property type="project" value="TreeGrafter"/>
</dbReference>
<dbReference type="GO" id="GO:0007039">
    <property type="term" value="P:protein catabolic process in the vacuole"/>
    <property type="evidence" value="ECO:0007669"/>
    <property type="project" value="TreeGrafter"/>
</dbReference>
<feature type="compositionally biased region" description="Acidic residues" evidence="2">
    <location>
        <begin position="177"/>
        <end position="186"/>
    </location>
</feature>
<dbReference type="OrthoDB" id="62at2759"/>
<dbReference type="InterPro" id="IPR018618">
    <property type="entry name" value="GID4/10-like"/>
</dbReference>
<feature type="region of interest" description="Disordered" evidence="2">
    <location>
        <begin position="436"/>
        <end position="457"/>
    </location>
</feature>
<evidence type="ECO:0000313" key="4">
    <source>
        <dbReference type="Proteomes" id="UP000053617"/>
    </source>
</evidence>
<dbReference type="GeneID" id="25296042"/>
<protein>
    <submittedName>
        <fullName evidence="3">Rhinocladiella mackenziei CBS 650.93 unplaced genomic scaffold supercont1.6, whole genome shotgun sequence</fullName>
    </submittedName>
</protein>
<keyword evidence="4" id="KW-1185">Reference proteome</keyword>
<feature type="region of interest" description="Disordered" evidence="2">
    <location>
        <begin position="1"/>
        <end position="20"/>
    </location>
</feature>
<name>A0A0D2FJD1_9EURO</name>
<dbReference type="GO" id="GO:0005773">
    <property type="term" value="C:vacuole"/>
    <property type="evidence" value="ECO:0007669"/>
    <property type="project" value="GOC"/>
</dbReference>
<feature type="compositionally biased region" description="Basic and acidic residues" evidence="2">
    <location>
        <begin position="609"/>
        <end position="620"/>
    </location>
</feature>
<dbReference type="EMBL" id="KN847480">
    <property type="protein sequence ID" value="KIX02032.1"/>
    <property type="molecule type" value="Genomic_DNA"/>
</dbReference>
<dbReference type="PANTHER" id="PTHR14534">
    <property type="entry name" value="VACUOLAR IMPORT AND DEGRADATION PROTEIN 24"/>
    <property type="match status" value="1"/>
</dbReference>
<organism evidence="3 4">
    <name type="scientific">Rhinocladiella mackenziei CBS 650.93</name>
    <dbReference type="NCBI Taxonomy" id="1442369"/>
    <lineage>
        <taxon>Eukaryota</taxon>
        <taxon>Fungi</taxon>
        <taxon>Dikarya</taxon>
        <taxon>Ascomycota</taxon>
        <taxon>Pezizomycotina</taxon>
        <taxon>Eurotiomycetes</taxon>
        <taxon>Chaetothyriomycetidae</taxon>
        <taxon>Chaetothyriales</taxon>
        <taxon>Herpotrichiellaceae</taxon>
        <taxon>Rhinocladiella</taxon>
    </lineage>
</organism>
<proteinExistence type="inferred from homology"/>
<dbReference type="GO" id="GO:0043161">
    <property type="term" value="P:proteasome-mediated ubiquitin-dependent protein catabolic process"/>
    <property type="evidence" value="ECO:0007669"/>
    <property type="project" value="TreeGrafter"/>
</dbReference>
<gene>
    <name evidence="3" type="ORF">Z518_07971</name>
</gene>
<reference evidence="3 4" key="1">
    <citation type="submission" date="2015-01" db="EMBL/GenBank/DDBJ databases">
        <title>The Genome Sequence of Rhinocladiella mackenzie CBS 650.93.</title>
        <authorList>
            <consortium name="The Broad Institute Genomics Platform"/>
            <person name="Cuomo C."/>
            <person name="de Hoog S."/>
            <person name="Gorbushina A."/>
            <person name="Stielow B."/>
            <person name="Teixiera M."/>
            <person name="Abouelleil A."/>
            <person name="Chapman S.B."/>
            <person name="Priest M."/>
            <person name="Young S.K."/>
            <person name="Wortman J."/>
            <person name="Nusbaum C."/>
            <person name="Birren B."/>
        </authorList>
    </citation>
    <scope>NUCLEOTIDE SEQUENCE [LARGE SCALE GENOMIC DNA]</scope>
    <source>
        <strain evidence="3 4">CBS 650.93</strain>
    </source>
</reference>
<dbReference type="HOGENOM" id="CLU_365239_0_0_1"/>
<evidence type="ECO:0000313" key="3">
    <source>
        <dbReference type="EMBL" id="KIX02032.1"/>
    </source>
</evidence>
<dbReference type="GO" id="GO:0006623">
    <property type="term" value="P:protein targeting to vacuole"/>
    <property type="evidence" value="ECO:0007669"/>
    <property type="project" value="TreeGrafter"/>
</dbReference>
<dbReference type="STRING" id="1442369.A0A0D2FJD1"/>
<dbReference type="Proteomes" id="UP000053617">
    <property type="component" value="Unassembled WGS sequence"/>
</dbReference>
<feature type="region of interest" description="Disordered" evidence="2">
    <location>
        <begin position="36"/>
        <end position="85"/>
    </location>
</feature>
<dbReference type="GO" id="GO:0034657">
    <property type="term" value="C:GID complex"/>
    <property type="evidence" value="ECO:0007669"/>
    <property type="project" value="TreeGrafter"/>
</dbReference>
<dbReference type="VEuPathDB" id="FungiDB:Z518_07971"/>
<dbReference type="Pfam" id="PF09783">
    <property type="entry name" value="Vac_ImportDeg"/>
    <property type="match status" value="1"/>
</dbReference>
<dbReference type="PANTHER" id="PTHR14534:SF3">
    <property type="entry name" value="GID COMPLEX SUBUNIT 4 HOMOLOG"/>
    <property type="match status" value="1"/>
</dbReference>
<comment type="similarity">
    <text evidence="1">Belongs to the GID4/VID24 family.</text>
</comment>
<feature type="region of interest" description="Disordered" evidence="2">
    <location>
        <begin position="117"/>
        <end position="200"/>
    </location>
</feature>
<feature type="region of interest" description="Disordered" evidence="2">
    <location>
        <begin position="585"/>
        <end position="644"/>
    </location>
</feature>
<dbReference type="AlphaFoldDB" id="A0A0D2FJD1"/>
<feature type="compositionally biased region" description="Polar residues" evidence="2">
    <location>
        <begin position="1"/>
        <end position="12"/>
    </location>
</feature>
<evidence type="ECO:0000256" key="2">
    <source>
        <dbReference type="SAM" id="MobiDB-lite"/>
    </source>
</evidence>
<feature type="compositionally biased region" description="Polar residues" evidence="2">
    <location>
        <begin position="38"/>
        <end position="52"/>
    </location>
</feature>